<evidence type="ECO:0000256" key="5">
    <source>
        <dbReference type="RuleBase" id="RU361279"/>
    </source>
</evidence>
<evidence type="ECO:0000256" key="1">
    <source>
        <dbReference type="ARBA" id="ARBA00010638"/>
    </source>
</evidence>
<reference evidence="7" key="1">
    <citation type="submission" date="2015-01" db="EMBL/GenBank/DDBJ databases">
        <authorList>
            <person name="Andreevskaya M."/>
        </authorList>
    </citation>
    <scope>NUCLEOTIDE SEQUENCE [LARGE SCALE GENOMIC DNA]</scope>
    <source>
        <strain evidence="7">MKFS47</strain>
    </source>
</reference>
<dbReference type="InterPro" id="IPR024185">
    <property type="entry name" value="FTHF_cligase-like_sf"/>
</dbReference>
<evidence type="ECO:0000256" key="3">
    <source>
        <dbReference type="ARBA" id="ARBA00022840"/>
    </source>
</evidence>
<dbReference type="STRING" id="1364.LP2241_10169"/>
<dbReference type="InterPro" id="IPR002698">
    <property type="entry name" value="FTHF_cligase"/>
</dbReference>
<comment type="cofactor">
    <cofactor evidence="5">
        <name>Mg(2+)</name>
        <dbReference type="ChEBI" id="CHEBI:18420"/>
    </cofactor>
</comment>
<dbReference type="GO" id="GO:0035999">
    <property type="term" value="P:tetrahydrofolate interconversion"/>
    <property type="evidence" value="ECO:0007669"/>
    <property type="project" value="TreeGrafter"/>
</dbReference>
<organism evidence="6 7">
    <name type="scientific">Pseudolactococcus piscium MKFS47</name>
    <dbReference type="NCBI Taxonomy" id="297352"/>
    <lineage>
        <taxon>Bacteria</taxon>
        <taxon>Bacillati</taxon>
        <taxon>Bacillota</taxon>
        <taxon>Bacilli</taxon>
        <taxon>Lactobacillales</taxon>
        <taxon>Streptococcaceae</taxon>
        <taxon>Pseudolactococcus</taxon>
    </lineage>
</organism>
<name>A0A0D6DV64_9LACT</name>
<evidence type="ECO:0000313" key="7">
    <source>
        <dbReference type="Proteomes" id="UP000033166"/>
    </source>
</evidence>
<evidence type="ECO:0000313" key="6">
    <source>
        <dbReference type="EMBL" id="CEN27395.1"/>
    </source>
</evidence>
<sequence>MKKKAEIRKKMKFLLRNFNLAEKQAQTRKIFDQFFASDSYKTAKVIAVFLPMAFEFDMTSILTDKSKRIVIPKTLPNYQMIFTDYEPDKLVMTAFGVKESRDAISVTPDLIIVPGLAWSNVGYRIGFGGGYYDRYLANFKGDTVSLVYDFQIVPDFQPEPFDIAISRLFKV</sequence>
<accession>A0A0D6DV64</accession>
<dbReference type="KEGG" id="lpk:LACPI_0195"/>
<dbReference type="GO" id="GO:0046872">
    <property type="term" value="F:metal ion binding"/>
    <property type="evidence" value="ECO:0007669"/>
    <property type="project" value="UniProtKB-KW"/>
</dbReference>
<dbReference type="EMBL" id="LN774769">
    <property type="protein sequence ID" value="CEN27395.1"/>
    <property type="molecule type" value="Genomic_DNA"/>
</dbReference>
<dbReference type="HOGENOM" id="CLU_066245_2_2_9"/>
<gene>
    <name evidence="6" type="ORF">LACPI_0195</name>
</gene>
<feature type="binding site" evidence="4">
    <location>
        <position position="50"/>
    </location>
    <ligand>
        <name>substrate</name>
    </ligand>
</feature>
<keyword evidence="6" id="KW-0436">Ligase</keyword>
<dbReference type="InterPro" id="IPR037171">
    <property type="entry name" value="NagB/RpiA_transferase-like"/>
</dbReference>
<feature type="binding site" evidence="4">
    <location>
        <position position="55"/>
    </location>
    <ligand>
        <name>substrate</name>
    </ligand>
</feature>
<dbReference type="RefSeq" id="WP_047916471.1">
    <property type="nucleotide sequence ID" value="NZ_LN774769.1"/>
</dbReference>
<dbReference type="Gene3D" id="3.40.50.10420">
    <property type="entry name" value="NagB/RpiA/CoA transferase-like"/>
    <property type="match status" value="1"/>
</dbReference>
<keyword evidence="5" id="KW-0460">Magnesium</keyword>
<proteinExistence type="inferred from homology"/>
<protein>
    <recommendedName>
        <fullName evidence="5">5-formyltetrahydrofolate cyclo-ligase</fullName>
        <ecNumber evidence="5">6.3.3.2</ecNumber>
    </recommendedName>
</protein>
<keyword evidence="3 4" id="KW-0067">ATP-binding</keyword>
<feature type="binding site" evidence="4">
    <location>
        <begin position="4"/>
        <end position="8"/>
    </location>
    <ligand>
        <name>ATP</name>
        <dbReference type="ChEBI" id="CHEBI:30616"/>
    </ligand>
</feature>
<dbReference type="PANTHER" id="PTHR23407:SF1">
    <property type="entry name" value="5-FORMYLTETRAHYDROFOLATE CYCLO-LIGASE"/>
    <property type="match status" value="1"/>
</dbReference>
<dbReference type="SUPFAM" id="SSF100950">
    <property type="entry name" value="NagB/RpiA/CoA transferase-like"/>
    <property type="match status" value="1"/>
</dbReference>
<dbReference type="Proteomes" id="UP000033166">
    <property type="component" value="Chromosome I"/>
</dbReference>
<dbReference type="AlphaFoldDB" id="A0A0D6DV64"/>
<dbReference type="EC" id="6.3.3.2" evidence="5"/>
<dbReference type="PANTHER" id="PTHR23407">
    <property type="entry name" value="ATPASE INHIBITOR/5-FORMYLTETRAHYDROFOLATE CYCLO-LIGASE"/>
    <property type="match status" value="1"/>
</dbReference>
<feature type="binding site" evidence="4">
    <location>
        <begin position="124"/>
        <end position="132"/>
    </location>
    <ligand>
        <name>ATP</name>
        <dbReference type="ChEBI" id="CHEBI:30616"/>
    </ligand>
</feature>
<dbReference type="GO" id="GO:0030272">
    <property type="term" value="F:5-formyltetrahydrofolate cyclo-ligase activity"/>
    <property type="evidence" value="ECO:0007669"/>
    <property type="project" value="UniProtKB-EC"/>
</dbReference>
<evidence type="ECO:0000256" key="4">
    <source>
        <dbReference type="PIRSR" id="PIRSR006806-1"/>
    </source>
</evidence>
<comment type="catalytic activity">
    <reaction evidence="5">
        <text>(6S)-5-formyl-5,6,7,8-tetrahydrofolate + ATP = (6R)-5,10-methenyltetrahydrofolate + ADP + phosphate</text>
        <dbReference type="Rhea" id="RHEA:10488"/>
        <dbReference type="ChEBI" id="CHEBI:30616"/>
        <dbReference type="ChEBI" id="CHEBI:43474"/>
        <dbReference type="ChEBI" id="CHEBI:57455"/>
        <dbReference type="ChEBI" id="CHEBI:57457"/>
        <dbReference type="ChEBI" id="CHEBI:456216"/>
        <dbReference type="EC" id="6.3.3.2"/>
    </reaction>
</comment>
<evidence type="ECO:0000256" key="2">
    <source>
        <dbReference type="ARBA" id="ARBA00022741"/>
    </source>
</evidence>
<comment type="similarity">
    <text evidence="1 5">Belongs to the 5-formyltetrahydrofolate cyclo-ligase family.</text>
</comment>
<dbReference type="GO" id="GO:0005524">
    <property type="term" value="F:ATP binding"/>
    <property type="evidence" value="ECO:0007669"/>
    <property type="project" value="UniProtKB-KW"/>
</dbReference>
<keyword evidence="5" id="KW-0479">Metal-binding</keyword>
<dbReference type="NCBIfam" id="TIGR02727">
    <property type="entry name" value="MTHFS_bact"/>
    <property type="match status" value="1"/>
</dbReference>
<dbReference type="PIRSF" id="PIRSF006806">
    <property type="entry name" value="FTHF_cligase"/>
    <property type="match status" value="1"/>
</dbReference>
<dbReference type="Pfam" id="PF01812">
    <property type="entry name" value="5-FTHF_cyc-lig"/>
    <property type="match status" value="1"/>
</dbReference>
<keyword evidence="2 4" id="KW-0547">Nucleotide-binding</keyword>
<dbReference type="GO" id="GO:0009396">
    <property type="term" value="P:folic acid-containing compound biosynthetic process"/>
    <property type="evidence" value="ECO:0007669"/>
    <property type="project" value="TreeGrafter"/>
</dbReference>